<protein>
    <submittedName>
        <fullName evidence="4">Fumarylacetoacetate hydrolase family protein</fullName>
    </submittedName>
</protein>
<dbReference type="Proteomes" id="UP001600894">
    <property type="component" value="Unassembled WGS sequence"/>
</dbReference>
<dbReference type="InterPro" id="IPR011234">
    <property type="entry name" value="Fumarylacetoacetase-like_C"/>
</dbReference>
<dbReference type="GO" id="GO:0016787">
    <property type="term" value="F:hydrolase activity"/>
    <property type="evidence" value="ECO:0007669"/>
    <property type="project" value="UniProtKB-KW"/>
</dbReference>
<organism evidence="4 5">
    <name type="scientific">Enterocloster alcoholdehydrogenati</name>
    <dbReference type="NCBI Taxonomy" id="2547410"/>
    <lineage>
        <taxon>Bacteria</taxon>
        <taxon>Bacillati</taxon>
        <taxon>Bacillota</taxon>
        <taxon>Clostridia</taxon>
        <taxon>Lachnospirales</taxon>
        <taxon>Lachnospiraceae</taxon>
        <taxon>Enterocloster</taxon>
    </lineage>
</organism>
<keyword evidence="2" id="KW-0479">Metal-binding</keyword>
<evidence type="ECO:0000259" key="3">
    <source>
        <dbReference type="Pfam" id="PF01557"/>
    </source>
</evidence>
<proteinExistence type="inferred from homology"/>
<gene>
    <name evidence="4" type="ORF">F130042H8_06390</name>
</gene>
<evidence type="ECO:0000313" key="4">
    <source>
        <dbReference type="EMBL" id="GAA6267579.1"/>
    </source>
</evidence>
<evidence type="ECO:0000256" key="1">
    <source>
        <dbReference type="ARBA" id="ARBA00010211"/>
    </source>
</evidence>
<dbReference type="Gene3D" id="3.90.850.10">
    <property type="entry name" value="Fumarylacetoacetase-like, C-terminal domain"/>
    <property type="match status" value="1"/>
</dbReference>
<evidence type="ECO:0000313" key="5">
    <source>
        <dbReference type="Proteomes" id="UP001600894"/>
    </source>
</evidence>
<comment type="similarity">
    <text evidence="1">Belongs to the FAH family.</text>
</comment>
<dbReference type="EMBL" id="BAABXL010000001">
    <property type="protein sequence ID" value="GAA6267579.1"/>
    <property type="molecule type" value="Genomic_DNA"/>
</dbReference>
<comment type="caution">
    <text evidence="4">The sequence shown here is derived from an EMBL/GenBank/DDBJ whole genome shotgun (WGS) entry which is preliminary data.</text>
</comment>
<keyword evidence="4" id="KW-0378">Hydrolase</keyword>
<name>A0ABQ0AU73_9FIRM</name>
<sequence length="279" mass="30717">MVSRNTVVFLDRIFPELKGMDFVDFLYMVDGDPIKAQEAIRAYGGSFYDISKARILAPIQRPVHDIICVGVNYADHLKETREHLAGGIGETALETVYFSKRASCILGPNERVVARFDLDDSVDYEVELAVIIGKGGKGIPAEEAEEHIFGYSIFNDFSSRRLQTLHGQWMFGKSLDTYAAMGPLIADRQESPLPNHADIQSYVNGELRQSSNTALLIKDVFQLIHELSSGITLETGDIIATGTPAGVGMGYMPPRFLKRGDRVACEIEGIGSLINEIDG</sequence>
<dbReference type="PANTHER" id="PTHR42796:SF4">
    <property type="entry name" value="FUMARYLACETOACETATE HYDROLASE DOMAIN-CONTAINING PROTEIN 2A"/>
    <property type="match status" value="1"/>
</dbReference>
<dbReference type="InterPro" id="IPR036663">
    <property type="entry name" value="Fumarylacetoacetase_C_sf"/>
</dbReference>
<keyword evidence="5" id="KW-1185">Reference proteome</keyword>
<reference evidence="4 5" key="1">
    <citation type="submission" date="2024-04" db="EMBL/GenBank/DDBJ databases">
        <title>Defined microbial consortia suppress multidrug-resistant proinflammatory Enterobacteriaceae via ecological control.</title>
        <authorList>
            <person name="Furuichi M."/>
            <person name="Kawaguchi T."/>
            <person name="Pust M."/>
            <person name="Yasuma K."/>
            <person name="Plichta D."/>
            <person name="Hasegawa N."/>
            <person name="Ohya T."/>
            <person name="Bhattarai S."/>
            <person name="Sasajima S."/>
            <person name="Aoto Y."/>
            <person name="Tuganbaev T."/>
            <person name="Yaginuma M."/>
            <person name="Ueda M."/>
            <person name="Okahashi N."/>
            <person name="Amafuji K."/>
            <person name="Kiridooshi Y."/>
            <person name="Sugita K."/>
            <person name="Strazar M."/>
            <person name="Skelly A."/>
            <person name="Suda W."/>
            <person name="Hattori M."/>
            <person name="Nakamoto N."/>
            <person name="Caballero S."/>
            <person name="Norman J."/>
            <person name="Olle B."/>
            <person name="Tanoue T."/>
            <person name="Arita M."/>
            <person name="Bucci V."/>
            <person name="Atarashi K."/>
            <person name="Xavier R."/>
            <person name="Honda K."/>
        </authorList>
    </citation>
    <scope>NUCLEOTIDE SEQUENCE [LARGE SCALE GENOMIC DNA]</scope>
    <source>
        <strain evidence="5">f13</strain>
    </source>
</reference>
<evidence type="ECO:0000256" key="2">
    <source>
        <dbReference type="ARBA" id="ARBA00022723"/>
    </source>
</evidence>
<feature type="domain" description="Fumarylacetoacetase-like C-terminal" evidence="3">
    <location>
        <begin position="66"/>
        <end position="277"/>
    </location>
</feature>
<dbReference type="SUPFAM" id="SSF56529">
    <property type="entry name" value="FAH"/>
    <property type="match status" value="1"/>
</dbReference>
<dbReference type="PANTHER" id="PTHR42796">
    <property type="entry name" value="FUMARYLACETOACETATE HYDROLASE DOMAIN-CONTAINING PROTEIN 2A-RELATED"/>
    <property type="match status" value="1"/>
</dbReference>
<dbReference type="InterPro" id="IPR051121">
    <property type="entry name" value="FAH"/>
</dbReference>
<accession>A0ABQ0AU73</accession>
<dbReference type="Pfam" id="PF01557">
    <property type="entry name" value="FAA_hydrolase"/>
    <property type="match status" value="1"/>
</dbReference>